<evidence type="ECO:0000259" key="3">
    <source>
        <dbReference type="Pfam" id="PF00969"/>
    </source>
</evidence>
<dbReference type="STRING" id="10029.G3II66"/>
<keyword evidence="2" id="KW-1133">Transmembrane helix</keyword>
<dbReference type="InParanoid" id="G3II66"/>
<evidence type="ECO:0000313" key="5">
    <source>
        <dbReference type="Proteomes" id="UP000001075"/>
    </source>
</evidence>
<dbReference type="InterPro" id="IPR011162">
    <property type="entry name" value="MHC_I/II-like_Ag-recog"/>
</dbReference>
<accession>G3II66</accession>
<keyword evidence="2" id="KW-0812">Transmembrane</keyword>
<evidence type="ECO:0000313" key="4">
    <source>
        <dbReference type="EMBL" id="EGW12663.1"/>
    </source>
</evidence>
<evidence type="ECO:0000256" key="2">
    <source>
        <dbReference type="SAM" id="Phobius"/>
    </source>
</evidence>
<dbReference type="Pfam" id="PF00969">
    <property type="entry name" value="MHC_II_beta"/>
    <property type="match status" value="1"/>
</dbReference>
<dbReference type="EMBL" id="JH002938">
    <property type="protein sequence ID" value="EGW12663.1"/>
    <property type="molecule type" value="Genomic_DNA"/>
</dbReference>
<feature type="domain" description="MHC class II beta chain N-terminal" evidence="3">
    <location>
        <begin position="16"/>
        <end position="45"/>
    </location>
</feature>
<reference evidence="5" key="1">
    <citation type="journal article" date="2011" name="Nat. Biotechnol.">
        <title>The genomic sequence of the Chinese hamster ovary (CHO)-K1 cell line.</title>
        <authorList>
            <person name="Xu X."/>
            <person name="Nagarajan H."/>
            <person name="Lewis N.E."/>
            <person name="Pan S."/>
            <person name="Cai Z."/>
            <person name="Liu X."/>
            <person name="Chen W."/>
            <person name="Xie M."/>
            <person name="Wang W."/>
            <person name="Hammond S."/>
            <person name="Andersen M.R."/>
            <person name="Neff N."/>
            <person name="Passarelli B."/>
            <person name="Koh W."/>
            <person name="Fan H.C."/>
            <person name="Wang J."/>
            <person name="Gui Y."/>
            <person name="Lee K.H."/>
            <person name="Betenbaugh M.J."/>
            <person name="Quake S.R."/>
            <person name="Famili I."/>
            <person name="Palsson B.O."/>
            <person name="Wang J."/>
        </authorList>
    </citation>
    <scope>NUCLEOTIDE SEQUENCE [LARGE SCALE GENOMIC DNA]</scope>
    <source>
        <strain evidence="5">CHO K1 cell line</strain>
    </source>
</reference>
<dbReference type="InterPro" id="IPR000353">
    <property type="entry name" value="MHC_II_b_N"/>
</dbReference>
<dbReference type="GO" id="GO:0042613">
    <property type="term" value="C:MHC class II protein complex"/>
    <property type="evidence" value="ECO:0007669"/>
    <property type="project" value="InterPro"/>
</dbReference>
<dbReference type="AlphaFoldDB" id="G3II66"/>
<keyword evidence="1" id="KW-0325">Glycoprotein</keyword>
<keyword evidence="2" id="KW-0472">Membrane</keyword>
<dbReference type="Gene3D" id="3.10.320.10">
    <property type="entry name" value="Class II Histocompatibility Antigen, M Beta Chain, Chain B, domain 1"/>
    <property type="match status" value="1"/>
</dbReference>
<organism evidence="4 5">
    <name type="scientific">Cricetulus griseus</name>
    <name type="common">Chinese hamster</name>
    <name type="synonym">Cricetulus barabensis griseus</name>
    <dbReference type="NCBI Taxonomy" id="10029"/>
    <lineage>
        <taxon>Eukaryota</taxon>
        <taxon>Metazoa</taxon>
        <taxon>Chordata</taxon>
        <taxon>Craniata</taxon>
        <taxon>Vertebrata</taxon>
        <taxon>Euteleostomi</taxon>
        <taxon>Mammalia</taxon>
        <taxon>Eutheria</taxon>
        <taxon>Euarchontoglires</taxon>
        <taxon>Glires</taxon>
        <taxon>Rodentia</taxon>
        <taxon>Myomorpha</taxon>
        <taxon>Muroidea</taxon>
        <taxon>Cricetidae</taxon>
        <taxon>Cricetinae</taxon>
        <taxon>Cricetulus</taxon>
    </lineage>
</organism>
<proteinExistence type="predicted"/>
<dbReference type="Proteomes" id="UP000001075">
    <property type="component" value="Unassembled WGS sequence"/>
</dbReference>
<dbReference type="GO" id="GO:0006955">
    <property type="term" value="P:immune response"/>
    <property type="evidence" value="ECO:0007669"/>
    <property type="project" value="InterPro"/>
</dbReference>
<sequence>MFLATSQSECHFSSGQAEYWSSQEGFLEQKPAKVDTFCRFNYAIVGLLTVLQRGAQSTSAQNKMLSGIGGFVLGLLFLGLGLFIYFRNQKGKEPGGVQDPIAFQGRSTLCSRDVTELVISGFNQL</sequence>
<evidence type="ECO:0000256" key="1">
    <source>
        <dbReference type="ARBA" id="ARBA00023180"/>
    </source>
</evidence>
<feature type="transmembrane region" description="Helical" evidence="2">
    <location>
        <begin position="64"/>
        <end position="86"/>
    </location>
</feature>
<protein>
    <submittedName>
        <fullName evidence="4">H-2 class II histocompatibility antigen, I-A beta chain</fullName>
    </submittedName>
</protein>
<gene>
    <name evidence="4" type="ORF">I79_023533</name>
</gene>
<dbReference type="SUPFAM" id="SSF54452">
    <property type="entry name" value="MHC antigen-recognition domain"/>
    <property type="match status" value="1"/>
</dbReference>
<dbReference type="InterPro" id="IPR014745">
    <property type="entry name" value="MHC_II_a/b_N"/>
</dbReference>
<dbReference type="GO" id="GO:0019882">
    <property type="term" value="P:antigen processing and presentation"/>
    <property type="evidence" value="ECO:0007669"/>
    <property type="project" value="InterPro"/>
</dbReference>
<name>G3II66_CRIGR</name>